<keyword evidence="2" id="KW-1185">Reference proteome</keyword>
<evidence type="ECO:0000313" key="1">
    <source>
        <dbReference type="EMBL" id="TCJ19153.1"/>
    </source>
</evidence>
<dbReference type="Gene3D" id="3.40.50.1820">
    <property type="entry name" value="alpha/beta hydrolase"/>
    <property type="match status" value="1"/>
</dbReference>
<keyword evidence="1" id="KW-0378">Hydrolase</keyword>
<dbReference type="OrthoDB" id="9803578at2"/>
<dbReference type="InterPro" id="IPR029058">
    <property type="entry name" value="AB_hydrolase_fold"/>
</dbReference>
<dbReference type="Proteomes" id="UP000295334">
    <property type="component" value="Unassembled WGS sequence"/>
</dbReference>
<gene>
    <name evidence="1" type="ORF">EPD60_01690</name>
</gene>
<dbReference type="GO" id="GO:0016787">
    <property type="term" value="F:hydrolase activity"/>
    <property type="evidence" value="ECO:0007669"/>
    <property type="project" value="UniProtKB-KW"/>
</dbReference>
<dbReference type="InterPro" id="IPR050583">
    <property type="entry name" value="Mycobacterial_A85_antigen"/>
</dbReference>
<proteinExistence type="predicted"/>
<dbReference type="PANTHER" id="PTHR48098">
    <property type="entry name" value="ENTEROCHELIN ESTERASE-RELATED"/>
    <property type="match status" value="1"/>
</dbReference>
<dbReference type="AlphaFoldDB" id="A0A4R1BNI3"/>
<evidence type="ECO:0000313" key="2">
    <source>
        <dbReference type="Proteomes" id="UP000295334"/>
    </source>
</evidence>
<dbReference type="EMBL" id="SJZI01000002">
    <property type="protein sequence ID" value="TCJ19153.1"/>
    <property type="molecule type" value="Genomic_DNA"/>
</dbReference>
<dbReference type="RefSeq" id="WP_131446198.1">
    <property type="nucleotide sequence ID" value="NZ_SJZI01000002.1"/>
</dbReference>
<dbReference type="Pfam" id="PF00756">
    <property type="entry name" value="Esterase"/>
    <property type="match status" value="1"/>
</dbReference>
<reference evidence="1 2" key="1">
    <citation type="submission" date="2019-03" db="EMBL/GenBank/DDBJ databases">
        <authorList>
            <person name="Kim M.K.M."/>
        </authorList>
    </citation>
    <scope>NUCLEOTIDE SEQUENCE [LARGE SCALE GENOMIC DNA]</scope>
    <source>
        <strain evidence="1 2">17J68-12</strain>
    </source>
</reference>
<organism evidence="1 2">
    <name type="scientific">Flaviaesturariibacter flavus</name>
    <dbReference type="NCBI Taxonomy" id="2502780"/>
    <lineage>
        <taxon>Bacteria</taxon>
        <taxon>Pseudomonadati</taxon>
        <taxon>Bacteroidota</taxon>
        <taxon>Chitinophagia</taxon>
        <taxon>Chitinophagales</taxon>
        <taxon>Chitinophagaceae</taxon>
        <taxon>Flaviaestuariibacter</taxon>
    </lineage>
</organism>
<dbReference type="InterPro" id="IPR000801">
    <property type="entry name" value="Esterase-like"/>
</dbReference>
<dbReference type="SUPFAM" id="SSF53474">
    <property type="entry name" value="alpha/beta-Hydrolases"/>
    <property type="match status" value="1"/>
</dbReference>
<sequence length="259" mass="30626">MEDRNAQLAPNVYILDTAFYMPQLGRYRRIWLYLPPEYHSTEKSFPVLYMHDGQNLFEEWSAFGEEWQVDETIDEHERKCIVVGIDNGGEHRLREYKLHDDPEFGKGEGRPYLEFLTQTLKPFIDGTYRTKPGREHTWIAGSSMGGLISYYAALLHPEVYAKAGIFSPSFWLQDDIAEQTDRLIGKSRLPQQLYFYGGEKEGAQMTERIRAITALLHREHRFDIQENYNPEGEHSEAAWRESFRDFYHWLWRRPARIVI</sequence>
<accession>A0A4R1BNI3</accession>
<comment type="caution">
    <text evidence="1">The sequence shown here is derived from an EMBL/GenBank/DDBJ whole genome shotgun (WGS) entry which is preliminary data.</text>
</comment>
<protein>
    <submittedName>
        <fullName evidence="1">Alpha/beta hydrolase</fullName>
    </submittedName>
</protein>
<dbReference type="PANTHER" id="PTHR48098:SF6">
    <property type="entry name" value="FERRI-BACILLIBACTIN ESTERASE BESA"/>
    <property type="match status" value="1"/>
</dbReference>
<name>A0A4R1BNI3_9BACT</name>